<keyword evidence="1" id="KW-0472">Membrane</keyword>
<evidence type="ECO:0008006" key="4">
    <source>
        <dbReference type="Google" id="ProtNLM"/>
    </source>
</evidence>
<organism evidence="2 3">
    <name type="scientific">Winogradskyella eximia</name>
    <dbReference type="NCBI Taxonomy" id="262006"/>
    <lineage>
        <taxon>Bacteria</taxon>
        <taxon>Pseudomonadati</taxon>
        <taxon>Bacteroidota</taxon>
        <taxon>Flavobacteriia</taxon>
        <taxon>Flavobacteriales</taxon>
        <taxon>Flavobacteriaceae</taxon>
        <taxon>Winogradskyella</taxon>
    </lineage>
</organism>
<dbReference type="RefSeq" id="WP_115816101.1">
    <property type="nucleotide sequence ID" value="NZ_QRDV01000001.1"/>
</dbReference>
<dbReference type="Proteomes" id="UP000256980">
    <property type="component" value="Unassembled WGS sequence"/>
</dbReference>
<protein>
    <recommendedName>
        <fullName evidence="4">DltD-like protein</fullName>
    </recommendedName>
</protein>
<sequence length="303" mass="35658">MRKFLKKISLYGFVLVFGFYLGAYLLSIYVSSRDFDNSNTKNSVNIFPKKESYDFAFMGISHARIYSRGSNYKILQNLLDSSILNLAKGGGKCGLNDQVFYLKYYIDKDVDITNVILVLSPTLFLTSHLDSATNTFNDEPLDFDFYMRYLTYEAPNKYKRLFNFVKTKYNTKTWITLKPISDSRKTKIIDSIDHLKLKKMFKLYYPNGFDGINQNEKTLMRLKNLCDQNKINLKIIIPPALFGEWPGHDLLKNSLLKNRFVEEVDFYDFSNMIKEKKYYYDEHHLNSDGIEYFFKNISEKINN</sequence>
<proteinExistence type="predicted"/>
<dbReference type="EMBL" id="QRDV01000001">
    <property type="protein sequence ID" value="RED47063.1"/>
    <property type="molecule type" value="Genomic_DNA"/>
</dbReference>
<dbReference type="OrthoDB" id="1445916at2"/>
<dbReference type="AlphaFoldDB" id="A0A3D9HC48"/>
<evidence type="ECO:0000313" key="2">
    <source>
        <dbReference type="EMBL" id="RED47063.1"/>
    </source>
</evidence>
<gene>
    <name evidence="2" type="ORF">DFQ10_101842</name>
</gene>
<evidence type="ECO:0000313" key="3">
    <source>
        <dbReference type="Proteomes" id="UP000256980"/>
    </source>
</evidence>
<evidence type="ECO:0000256" key="1">
    <source>
        <dbReference type="SAM" id="Phobius"/>
    </source>
</evidence>
<accession>A0A3D9HC48</accession>
<feature type="transmembrane region" description="Helical" evidence="1">
    <location>
        <begin position="12"/>
        <end position="30"/>
    </location>
</feature>
<keyword evidence="1" id="KW-1133">Transmembrane helix</keyword>
<reference evidence="2 3" key="1">
    <citation type="submission" date="2018-07" db="EMBL/GenBank/DDBJ databases">
        <title>Genomic Encyclopedia of Type Strains, Phase III (KMG-III): the genomes of soil and plant-associated and newly described type strains.</title>
        <authorList>
            <person name="Whitman W."/>
        </authorList>
    </citation>
    <scope>NUCLEOTIDE SEQUENCE [LARGE SCALE GENOMIC DNA]</scope>
    <source>
        <strain evidence="2 3">CECT 7946</strain>
    </source>
</reference>
<comment type="caution">
    <text evidence="2">The sequence shown here is derived from an EMBL/GenBank/DDBJ whole genome shotgun (WGS) entry which is preliminary data.</text>
</comment>
<keyword evidence="3" id="KW-1185">Reference proteome</keyword>
<keyword evidence="1" id="KW-0812">Transmembrane</keyword>
<name>A0A3D9HC48_9FLAO</name>